<dbReference type="NCBIfam" id="TIGR01456">
    <property type="entry name" value="CECR5"/>
    <property type="match status" value="1"/>
</dbReference>
<dbReference type="Proteomes" id="UP001447188">
    <property type="component" value="Unassembled WGS sequence"/>
</dbReference>
<dbReference type="InterPro" id="IPR006353">
    <property type="entry name" value="HAD-SF_hydro_IIA_CECR5"/>
</dbReference>
<name>A0ABR3GKM6_9PEZI</name>
<accession>A0ABR3GKM6</accession>
<gene>
    <name evidence="2" type="ORF">Q9L58_004585</name>
</gene>
<protein>
    <submittedName>
        <fullName evidence="2">Uncharacterized protein</fullName>
    </submittedName>
</protein>
<proteinExistence type="predicted"/>
<evidence type="ECO:0000313" key="2">
    <source>
        <dbReference type="EMBL" id="KAL0636436.1"/>
    </source>
</evidence>
<dbReference type="InterPro" id="IPR006357">
    <property type="entry name" value="HAD-SF_hydro_IIA"/>
</dbReference>
<dbReference type="Pfam" id="PF13344">
    <property type="entry name" value="Hydrolase_6"/>
    <property type="match status" value="1"/>
</dbReference>
<dbReference type="InterPro" id="IPR023214">
    <property type="entry name" value="HAD_sf"/>
</dbReference>
<dbReference type="Pfam" id="PF13242">
    <property type="entry name" value="Hydrolase_like"/>
    <property type="match status" value="1"/>
</dbReference>
<dbReference type="EMBL" id="JBBBZM010000050">
    <property type="protein sequence ID" value="KAL0636436.1"/>
    <property type="molecule type" value="Genomic_DNA"/>
</dbReference>
<dbReference type="InterPro" id="IPR036412">
    <property type="entry name" value="HAD-like_sf"/>
</dbReference>
<evidence type="ECO:0000256" key="1">
    <source>
        <dbReference type="SAM" id="MobiDB-lite"/>
    </source>
</evidence>
<comment type="caution">
    <text evidence="2">The sequence shown here is derived from an EMBL/GenBank/DDBJ whole genome shotgun (WGS) entry which is preliminary data.</text>
</comment>
<dbReference type="PANTHER" id="PTHR14269:SF51">
    <property type="entry name" value="HYPOTHETICAL HAD-SUPERFAMILY HYDROLASE (EUROFUNG)"/>
    <property type="match status" value="1"/>
</dbReference>
<keyword evidence="3" id="KW-1185">Reference proteome</keyword>
<organism evidence="2 3">
    <name type="scientific">Discina gigas</name>
    <dbReference type="NCBI Taxonomy" id="1032678"/>
    <lineage>
        <taxon>Eukaryota</taxon>
        <taxon>Fungi</taxon>
        <taxon>Dikarya</taxon>
        <taxon>Ascomycota</taxon>
        <taxon>Pezizomycotina</taxon>
        <taxon>Pezizomycetes</taxon>
        <taxon>Pezizales</taxon>
        <taxon>Discinaceae</taxon>
        <taxon>Discina</taxon>
    </lineage>
</organism>
<dbReference type="Gene3D" id="3.40.50.1000">
    <property type="entry name" value="HAD superfamily/HAD-like"/>
    <property type="match status" value="2"/>
</dbReference>
<reference evidence="2 3" key="1">
    <citation type="submission" date="2024-02" db="EMBL/GenBank/DDBJ databases">
        <title>Discinaceae phylogenomics.</title>
        <authorList>
            <person name="Dirks A.C."/>
            <person name="James T.Y."/>
        </authorList>
    </citation>
    <scope>NUCLEOTIDE SEQUENCE [LARGE SCALE GENOMIC DNA]</scope>
    <source>
        <strain evidence="2 3">ACD0624</strain>
    </source>
</reference>
<dbReference type="InterPro" id="IPR050324">
    <property type="entry name" value="CDP-alcohol_PTase-I"/>
</dbReference>
<feature type="region of interest" description="Disordered" evidence="1">
    <location>
        <begin position="47"/>
        <end position="87"/>
    </location>
</feature>
<evidence type="ECO:0000313" key="3">
    <source>
        <dbReference type="Proteomes" id="UP001447188"/>
    </source>
</evidence>
<sequence length="459" mass="51125">MSSFESLGANRKFNGCGSLPISSDHDDNDGVIEIEATRSALSESEKLMHPLSVVPSQRGRRSSRNSLGASLPIPRVGRRPQIHPPSMKPAQPSFNILAAKAQDLAQEKVKAAKNIAFIFDIDGVLVHGDRVIPQGQKTLEILNGQNELGLRIPHIFLTNGSGKPEAERCEQLSRILKSPISTKQFIQSHTPMSALAEYYNTVLVVGGEGYRCREVAELYGFKDVVVPNDIVAWDESIAPYRTFGTWERASARPRDFNKTNIQAILVFSDSRDYATDFQIIMDLLQSENGRLGTKAKDPISQRIPIYFSHGDLLCPTEHKYPRTSQGTFRLAFEAIYKAITGVELERTIYGKPERATYTFADECLSSWMEEIHSEKVLPEHVYMIGDNPQSDIVGGNLYGWNTCLVKTGVHQGNENDKENPASMGVFENVLHAVVAVMRMELGDDFKFEFTMGNRGLAEE</sequence>
<dbReference type="SUPFAM" id="SSF56784">
    <property type="entry name" value="HAD-like"/>
    <property type="match status" value="1"/>
</dbReference>
<dbReference type="NCBIfam" id="TIGR01460">
    <property type="entry name" value="HAD-SF-IIA"/>
    <property type="match status" value="1"/>
</dbReference>
<dbReference type="PANTHER" id="PTHR14269">
    <property type="entry name" value="CDP-DIACYLGLYCEROL--GLYCEROL-3-PHOSPHATE 3-PHOSPHATIDYLTRANSFERASE-RELATED"/>
    <property type="match status" value="1"/>
</dbReference>